<gene>
    <name evidence="2" type="ORF">DFP90_102537</name>
</gene>
<dbReference type="Proteomes" id="UP000256845">
    <property type="component" value="Unassembled WGS sequence"/>
</dbReference>
<organism evidence="2 3">
    <name type="scientific">Aestuariispira insulae</name>
    <dbReference type="NCBI Taxonomy" id="1461337"/>
    <lineage>
        <taxon>Bacteria</taxon>
        <taxon>Pseudomonadati</taxon>
        <taxon>Pseudomonadota</taxon>
        <taxon>Alphaproteobacteria</taxon>
        <taxon>Rhodospirillales</taxon>
        <taxon>Kiloniellaceae</taxon>
        <taxon>Aestuariispira</taxon>
    </lineage>
</organism>
<reference evidence="2 3" key="1">
    <citation type="submission" date="2018-07" db="EMBL/GenBank/DDBJ databases">
        <title>Genomic Encyclopedia of Type Strains, Phase III (KMG-III): the genomes of soil and plant-associated and newly described type strains.</title>
        <authorList>
            <person name="Whitman W."/>
        </authorList>
    </citation>
    <scope>NUCLEOTIDE SEQUENCE [LARGE SCALE GENOMIC DNA]</scope>
    <source>
        <strain evidence="2 3">CECT 8488</strain>
    </source>
</reference>
<dbReference type="Gene3D" id="3.40.50.150">
    <property type="entry name" value="Vaccinia Virus protein VP39"/>
    <property type="match status" value="1"/>
</dbReference>
<dbReference type="OrthoDB" id="9796760at2"/>
<proteinExistence type="predicted"/>
<keyword evidence="2" id="KW-0808">Transferase</keyword>
<dbReference type="EMBL" id="QRDW01000002">
    <property type="protein sequence ID" value="RED52516.1"/>
    <property type="molecule type" value="Genomic_DNA"/>
</dbReference>
<comment type="caution">
    <text evidence="2">The sequence shown here is derived from an EMBL/GenBank/DDBJ whole genome shotgun (WGS) entry which is preliminary data.</text>
</comment>
<evidence type="ECO:0000313" key="2">
    <source>
        <dbReference type="EMBL" id="RED52516.1"/>
    </source>
</evidence>
<dbReference type="Pfam" id="PF08241">
    <property type="entry name" value="Methyltransf_11"/>
    <property type="match status" value="1"/>
</dbReference>
<keyword evidence="2" id="KW-0489">Methyltransferase</keyword>
<dbReference type="SUPFAM" id="SSF53335">
    <property type="entry name" value="S-adenosyl-L-methionine-dependent methyltransferases"/>
    <property type="match status" value="1"/>
</dbReference>
<dbReference type="InterPro" id="IPR013216">
    <property type="entry name" value="Methyltransf_11"/>
</dbReference>
<accession>A0A3D9HUF5</accession>
<protein>
    <submittedName>
        <fullName evidence="2">Putative SAM-dependent methyltransferase</fullName>
    </submittedName>
</protein>
<dbReference type="RefSeq" id="WP_115936045.1">
    <property type="nucleotide sequence ID" value="NZ_QRDW01000002.1"/>
</dbReference>
<name>A0A3D9HUF5_9PROT</name>
<dbReference type="GO" id="GO:0008757">
    <property type="term" value="F:S-adenosylmethionine-dependent methyltransferase activity"/>
    <property type="evidence" value="ECO:0007669"/>
    <property type="project" value="InterPro"/>
</dbReference>
<dbReference type="InterPro" id="IPR029063">
    <property type="entry name" value="SAM-dependent_MTases_sf"/>
</dbReference>
<sequence length="173" mass="19304">MTPLRLHIGGKEPKAGWTILNAQPGDHVDIVGDCRDLSQFADGSVADIYISHTLEHLSYAGELVPTLKGFHRVMKPGARLLISVPNMDVLCRMITHEGTDTKMRYQLMRMLFGGQVDDWDYHKVGFTPDLLAAFLGEAEFETVEQVPFFGLFQDASELKIGNVPISLNVIAYR</sequence>
<dbReference type="GO" id="GO:0032259">
    <property type="term" value="P:methylation"/>
    <property type="evidence" value="ECO:0007669"/>
    <property type="project" value="UniProtKB-KW"/>
</dbReference>
<evidence type="ECO:0000259" key="1">
    <source>
        <dbReference type="Pfam" id="PF08241"/>
    </source>
</evidence>
<feature type="domain" description="Methyltransferase type 11" evidence="1">
    <location>
        <begin position="30"/>
        <end position="82"/>
    </location>
</feature>
<evidence type="ECO:0000313" key="3">
    <source>
        <dbReference type="Proteomes" id="UP000256845"/>
    </source>
</evidence>
<keyword evidence="3" id="KW-1185">Reference proteome</keyword>
<dbReference type="AlphaFoldDB" id="A0A3D9HUF5"/>